<dbReference type="InterPro" id="IPR036249">
    <property type="entry name" value="Thioredoxin-like_sf"/>
</dbReference>
<dbReference type="SUPFAM" id="SSF47616">
    <property type="entry name" value="GST C-terminal domain-like"/>
    <property type="match status" value="1"/>
</dbReference>
<evidence type="ECO:0000313" key="5">
    <source>
        <dbReference type="Proteomes" id="UP000076798"/>
    </source>
</evidence>
<dbReference type="InterPro" id="IPR004045">
    <property type="entry name" value="Glutathione_S-Trfase_N"/>
</dbReference>
<dbReference type="CDD" id="cd03044">
    <property type="entry name" value="GST_N_EF1Bgamma"/>
    <property type="match status" value="1"/>
</dbReference>
<dbReference type="EMBL" id="KV428048">
    <property type="protein sequence ID" value="KZT39314.1"/>
    <property type="molecule type" value="Genomic_DNA"/>
</dbReference>
<dbReference type="GO" id="GO:0006414">
    <property type="term" value="P:translational elongation"/>
    <property type="evidence" value="ECO:0007669"/>
    <property type="project" value="TreeGrafter"/>
</dbReference>
<dbReference type="InterPro" id="IPR036282">
    <property type="entry name" value="Glutathione-S-Trfase_C_sf"/>
</dbReference>
<dbReference type="PROSITE" id="PS50404">
    <property type="entry name" value="GST_NTER"/>
    <property type="match status" value="1"/>
</dbReference>
<sequence length="231" mass="26163">MADSIGTLYMGSDRQPEGRRIRAVAALAGLKLDISPDYVHFQTNKTDAFKEKFPSGRVPCLEGKDGLLLFESIAITRYIANLAPEAHILGRTPKETALVDQWVSFASHEIAFNNNQSFLMVHHWIKPYVKAIDQEFRTRQLRSLATLESHLKSHTFLVGERITIADITLVSILQRAFSVIFDKPTREAHPNIVRFYETVVNQPAVKDIFGETEYIDKPLAYIPPPKDDKKA</sequence>
<dbReference type="InterPro" id="IPR004046">
    <property type="entry name" value="GST_C"/>
</dbReference>
<protein>
    <submittedName>
        <fullName evidence="4">Glutathione S-transferase</fullName>
    </submittedName>
</protein>
<dbReference type="AlphaFoldDB" id="A0A166E8K9"/>
<evidence type="ECO:0000313" key="4">
    <source>
        <dbReference type="EMBL" id="KZT39314.1"/>
    </source>
</evidence>
<organism evidence="4 5">
    <name type="scientific">Sistotremastrum suecicum HHB10207 ss-3</name>
    <dbReference type="NCBI Taxonomy" id="1314776"/>
    <lineage>
        <taxon>Eukaryota</taxon>
        <taxon>Fungi</taxon>
        <taxon>Dikarya</taxon>
        <taxon>Basidiomycota</taxon>
        <taxon>Agaricomycotina</taxon>
        <taxon>Agaricomycetes</taxon>
        <taxon>Sistotremastrales</taxon>
        <taxon>Sistotremastraceae</taxon>
        <taxon>Sistotremastrum</taxon>
    </lineage>
</organism>
<evidence type="ECO:0000256" key="1">
    <source>
        <dbReference type="RuleBase" id="RU003494"/>
    </source>
</evidence>
<dbReference type="PANTHER" id="PTHR43986:SF1">
    <property type="entry name" value="ELONGATION FACTOR 1-GAMMA"/>
    <property type="match status" value="1"/>
</dbReference>
<dbReference type="STRING" id="1314776.A0A166E8K9"/>
<dbReference type="GO" id="GO:0016740">
    <property type="term" value="F:transferase activity"/>
    <property type="evidence" value="ECO:0007669"/>
    <property type="project" value="UniProtKB-KW"/>
</dbReference>
<reference evidence="4 5" key="1">
    <citation type="journal article" date="2016" name="Mol. Biol. Evol.">
        <title>Comparative Genomics of Early-Diverging Mushroom-Forming Fungi Provides Insights into the Origins of Lignocellulose Decay Capabilities.</title>
        <authorList>
            <person name="Nagy L.G."/>
            <person name="Riley R."/>
            <person name="Tritt A."/>
            <person name="Adam C."/>
            <person name="Daum C."/>
            <person name="Floudas D."/>
            <person name="Sun H."/>
            <person name="Yadav J.S."/>
            <person name="Pangilinan J."/>
            <person name="Larsson K.H."/>
            <person name="Matsuura K."/>
            <person name="Barry K."/>
            <person name="Labutti K."/>
            <person name="Kuo R."/>
            <person name="Ohm R.A."/>
            <person name="Bhattacharya S.S."/>
            <person name="Shirouzu T."/>
            <person name="Yoshinaga Y."/>
            <person name="Martin F.M."/>
            <person name="Grigoriev I.V."/>
            <person name="Hibbett D.S."/>
        </authorList>
    </citation>
    <scope>NUCLEOTIDE SEQUENCE [LARGE SCALE GENOMIC DNA]</scope>
    <source>
        <strain evidence="4 5">HHB10207 ss-3</strain>
    </source>
</reference>
<dbReference type="SFLD" id="SFLDG00358">
    <property type="entry name" value="Main_(cytGST)"/>
    <property type="match status" value="1"/>
</dbReference>
<gene>
    <name evidence="4" type="ORF">SISSUDRAFT_1128142</name>
</gene>
<dbReference type="GO" id="GO:0005737">
    <property type="term" value="C:cytoplasm"/>
    <property type="evidence" value="ECO:0007669"/>
    <property type="project" value="TreeGrafter"/>
</dbReference>
<feature type="domain" description="GST N-terminal" evidence="2">
    <location>
        <begin position="5"/>
        <end position="87"/>
    </location>
</feature>
<dbReference type="Pfam" id="PF02798">
    <property type="entry name" value="GST_N"/>
    <property type="match status" value="1"/>
</dbReference>
<evidence type="ECO:0000259" key="3">
    <source>
        <dbReference type="PROSITE" id="PS50405"/>
    </source>
</evidence>
<dbReference type="FunFam" id="1.20.1050.10:FF:000006">
    <property type="entry name" value="Elongation factor 1 gamma"/>
    <property type="match status" value="1"/>
</dbReference>
<dbReference type="Pfam" id="PF00043">
    <property type="entry name" value="GST_C"/>
    <property type="match status" value="1"/>
</dbReference>
<dbReference type="Gene3D" id="3.40.30.10">
    <property type="entry name" value="Glutaredoxin"/>
    <property type="match status" value="1"/>
</dbReference>
<dbReference type="PROSITE" id="PS50405">
    <property type="entry name" value="GST_CTER"/>
    <property type="match status" value="1"/>
</dbReference>
<comment type="similarity">
    <text evidence="1">Belongs to the GST superfamily.</text>
</comment>
<dbReference type="Gene3D" id="1.20.1050.10">
    <property type="match status" value="1"/>
</dbReference>
<dbReference type="SUPFAM" id="SSF52833">
    <property type="entry name" value="Thioredoxin-like"/>
    <property type="match status" value="1"/>
</dbReference>
<proteinExistence type="inferred from homology"/>
<dbReference type="PANTHER" id="PTHR43986">
    <property type="entry name" value="ELONGATION FACTOR 1-GAMMA"/>
    <property type="match status" value="1"/>
</dbReference>
<keyword evidence="4" id="KW-0808">Transferase</keyword>
<feature type="domain" description="GST C-terminal" evidence="3">
    <location>
        <begin position="92"/>
        <end position="219"/>
    </location>
</feature>
<dbReference type="OrthoDB" id="249703at2759"/>
<dbReference type="InterPro" id="IPR040079">
    <property type="entry name" value="Glutathione_S-Trfase"/>
</dbReference>
<keyword evidence="5" id="KW-1185">Reference proteome</keyword>
<dbReference type="CDD" id="cd03181">
    <property type="entry name" value="GST_C_EF1Bgamma_like"/>
    <property type="match status" value="1"/>
</dbReference>
<dbReference type="SFLD" id="SFLDS00019">
    <property type="entry name" value="Glutathione_Transferase_(cytos"/>
    <property type="match status" value="1"/>
</dbReference>
<name>A0A166E8K9_9AGAM</name>
<accession>A0A166E8K9</accession>
<dbReference type="GO" id="GO:0005634">
    <property type="term" value="C:nucleus"/>
    <property type="evidence" value="ECO:0007669"/>
    <property type="project" value="TreeGrafter"/>
</dbReference>
<evidence type="ECO:0000259" key="2">
    <source>
        <dbReference type="PROSITE" id="PS50404"/>
    </source>
</evidence>
<dbReference type="Proteomes" id="UP000076798">
    <property type="component" value="Unassembled WGS sequence"/>
</dbReference>
<dbReference type="InterPro" id="IPR010987">
    <property type="entry name" value="Glutathione-S-Trfase_C-like"/>
</dbReference>
<dbReference type="InterPro" id="IPR050802">
    <property type="entry name" value="EF-GSTs"/>
</dbReference>